<evidence type="ECO:0000313" key="3">
    <source>
        <dbReference type="Proteomes" id="UP001550850"/>
    </source>
</evidence>
<evidence type="ECO:0000256" key="1">
    <source>
        <dbReference type="SAM" id="MobiDB-lite"/>
    </source>
</evidence>
<name>A0ABV2YPN0_9ACTN</name>
<reference evidence="2 3" key="1">
    <citation type="submission" date="2024-06" db="EMBL/GenBank/DDBJ databases">
        <title>The Natural Products Discovery Center: Release of the First 8490 Sequenced Strains for Exploring Actinobacteria Biosynthetic Diversity.</title>
        <authorList>
            <person name="Kalkreuter E."/>
            <person name="Kautsar S.A."/>
            <person name="Yang D."/>
            <person name="Bader C.D."/>
            <person name="Teijaro C.N."/>
            <person name="Fluegel L."/>
            <person name="Davis C.M."/>
            <person name="Simpson J.R."/>
            <person name="Lauterbach L."/>
            <person name="Steele A.D."/>
            <person name="Gui C."/>
            <person name="Meng S."/>
            <person name="Li G."/>
            <person name="Viehrig K."/>
            <person name="Ye F."/>
            <person name="Su P."/>
            <person name="Kiefer A.F."/>
            <person name="Nichols A."/>
            <person name="Cepeda A.J."/>
            <person name="Yan W."/>
            <person name="Fan B."/>
            <person name="Jiang Y."/>
            <person name="Adhikari A."/>
            <person name="Zheng C.-J."/>
            <person name="Schuster L."/>
            <person name="Cowan T.M."/>
            <person name="Smanski M.J."/>
            <person name="Chevrette M.G."/>
            <person name="De Carvalho L.P.S."/>
            <person name="Shen B."/>
        </authorList>
    </citation>
    <scope>NUCLEOTIDE SEQUENCE [LARGE SCALE GENOMIC DNA]</scope>
    <source>
        <strain evidence="2 3">NPDC038104</strain>
    </source>
</reference>
<sequence>MTGTQLTITLTGGHCSDAQAVLRTLEPVFGPPDSQPKDEHATVHTAVFGGGESSAPTPPDDSGRTGVADPVTVTLQGTPEAVHKAGEALSAAFTVRDQGIVSGDQEQERELLIEA</sequence>
<organism evidence="2 3">
    <name type="scientific">Streptomyces fragilis</name>
    <dbReference type="NCBI Taxonomy" id="67301"/>
    <lineage>
        <taxon>Bacteria</taxon>
        <taxon>Bacillati</taxon>
        <taxon>Actinomycetota</taxon>
        <taxon>Actinomycetes</taxon>
        <taxon>Kitasatosporales</taxon>
        <taxon>Streptomycetaceae</taxon>
        <taxon>Streptomyces</taxon>
    </lineage>
</organism>
<evidence type="ECO:0000313" key="2">
    <source>
        <dbReference type="EMBL" id="MEU3557499.1"/>
    </source>
</evidence>
<dbReference type="Proteomes" id="UP001550850">
    <property type="component" value="Unassembled WGS sequence"/>
</dbReference>
<protein>
    <submittedName>
        <fullName evidence="2">Uncharacterized protein</fullName>
    </submittedName>
</protein>
<feature type="region of interest" description="Disordered" evidence="1">
    <location>
        <begin position="48"/>
        <end position="68"/>
    </location>
</feature>
<keyword evidence="3" id="KW-1185">Reference proteome</keyword>
<gene>
    <name evidence="2" type="ORF">AB0E65_25300</name>
</gene>
<comment type="caution">
    <text evidence="2">The sequence shown here is derived from an EMBL/GenBank/DDBJ whole genome shotgun (WGS) entry which is preliminary data.</text>
</comment>
<dbReference type="EMBL" id="JBEZUR010000060">
    <property type="protein sequence ID" value="MEU3557499.1"/>
    <property type="molecule type" value="Genomic_DNA"/>
</dbReference>
<proteinExistence type="predicted"/>
<dbReference type="RefSeq" id="WP_108955739.1">
    <property type="nucleotide sequence ID" value="NZ_BEVZ01000006.1"/>
</dbReference>
<accession>A0ABV2YPN0</accession>